<keyword evidence="4" id="KW-1185">Reference proteome</keyword>
<organism evidence="3 4">
    <name type="scientific">Schleiferilactobacillus perolens DSM 12744</name>
    <dbReference type="NCBI Taxonomy" id="1423792"/>
    <lineage>
        <taxon>Bacteria</taxon>
        <taxon>Bacillati</taxon>
        <taxon>Bacillota</taxon>
        <taxon>Bacilli</taxon>
        <taxon>Lactobacillales</taxon>
        <taxon>Lactobacillaceae</taxon>
        <taxon>Schleiferilactobacillus</taxon>
    </lineage>
</organism>
<reference evidence="3 4" key="1">
    <citation type="journal article" date="2015" name="Genome Announc.">
        <title>Expanding the biotechnology potential of lactobacilli through comparative genomics of 213 strains and associated genera.</title>
        <authorList>
            <person name="Sun Z."/>
            <person name="Harris H.M."/>
            <person name="McCann A."/>
            <person name="Guo C."/>
            <person name="Argimon S."/>
            <person name="Zhang W."/>
            <person name="Yang X."/>
            <person name="Jeffery I.B."/>
            <person name="Cooney J.C."/>
            <person name="Kagawa T.F."/>
            <person name="Liu W."/>
            <person name="Song Y."/>
            <person name="Salvetti E."/>
            <person name="Wrobel A."/>
            <person name="Rasinkangas P."/>
            <person name="Parkhill J."/>
            <person name="Rea M.C."/>
            <person name="O'Sullivan O."/>
            <person name="Ritari J."/>
            <person name="Douillard F.P."/>
            <person name="Paul Ross R."/>
            <person name="Yang R."/>
            <person name="Briner A.E."/>
            <person name="Felis G.E."/>
            <person name="de Vos W.M."/>
            <person name="Barrangou R."/>
            <person name="Klaenhammer T.R."/>
            <person name="Caufield P.W."/>
            <person name="Cui Y."/>
            <person name="Zhang H."/>
            <person name="O'Toole P.W."/>
        </authorList>
    </citation>
    <scope>NUCLEOTIDE SEQUENCE [LARGE SCALE GENOMIC DNA]</scope>
    <source>
        <strain evidence="3 4">DSM 12744</strain>
    </source>
</reference>
<dbReference type="InterPro" id="IPR010310">
    <property type="entry name" value="T7SS_ESAT-6-like"/>
</dbReference>
<sequence>MAGQISVTPEELTQQAQVYLQARDEIEQALQKVGNMNNTIAEEWKGQAFQAYLEQYAQLEGEVKKFEELLASINQQLVKYAQTVAERDAQDAQSFHL</sequence>
<dbReference type="PATRIC" id="fig|1423792.3.peg.578"/>
<dbReference type="OrthoDB" id="4978934at2"/>
<evidence type="ECO:0000313" key="4">
    <source>
        <dbReference type="Proteomes" id="UP000051330"/>
    </source>
</evidence>
<keyword evidence="2" id="KW-0175">Coiled coil</keyword>
<dbReference type="AlphaFoldDB" id="A0A0R1MTI5"/>
<dbReference type="NCBIfam" id="TIGR03930">
    <property type="entry name" value="WXG100_ESAT6"/>
    <property type="match status" value="1"/>
</dbReference>
<name>A0A0R1MTI5_9LACO</name>
<comment type="caution">
    <text evidence="3">The sequence shown here is derived from an EMBL/GenBank/DDBJ whole genome shotgun (WGS) entry which is preliminary data.</text>
</comment>
<gene>
    <name evidence="3" type="ORF">FD09_GL000567</name>
</gene>
<protein>
    <recommendedName>
        <fullName evidence="1">ESAT-6-like protein</fullName>
    </recommendedName>
</protein>
<dbReference type="RefSeq" id="WP_057821316.1">
    <property type="nucleotide sequence ID" value="NZ_AZEC01000011.1"/>
</dbReference>
<comment type="similarity">
    <text evidence="1">Belongs to the WXG100 family.</text>
</comment>
<dbReference type="InterPro" id="IPR036689">
    <property type="entry name" value="ESAT-6-like_sf"/>
</dbReference>
<feature type="coiled-coil region" evidence="2">
    <location>
        <begin position="19"/>
        <end position="83"/>
    </location>
</feature>
<accession>A0A0R1MTI5</accession>
<dbReference type="Gene3D" id="1.10.287.1060">
    <property type="entry name" value="ESAT-6-like"/>
    <property type="match status" value="1"/>
</dbReference>
<dbReference type="STRING" id="1423792.FD09_GL000567"/>
<evidence type="ECO:0000256" key="1">
    <source>
        <dbReference type="RuleBase" id="RU362001"/>
    </source>
</evidence>
<dbReference type="EMBL" id="AZEC01000011">
    <property type="protein sequence ID" value="KRL11645.1"/>
    <property type="molecule type" value="Genomic_DNA"/>
</dbReference>
<dbReference type="Pfam" id="PF06013">
    <property type="entry name" value="WXG100"/>
    <property type="match status" value="1"/>
</dbReference>
<dbReference type="Proteomes" id="UP000051330">
    <property type="component" value="Unassembled WGS sequence"/>
</dbReference>
<proteinExistence type="inferred from homology"/>
<evidence type="ECO:0000256" key="2">
    <source>
        <dbReference type="SAM" id="Coils"/>
    </source>
</evidence>
<evidence type="ECO:0000313" key="3">
    <source>
        <dbReference type="EMBL" id="KRL11645.1"/>
    </source>
</evidence>
<dbReference type="SUPFAM" id="SSF140453">
    <property type="entry name" value="EsxAB dimer-like"/>
    <property type="match status" value="1"/>
</dbReference>